<dbReference type="Pfam" id="PF00648">
    <property type="entry name" value="Peptidase_C2"/>
    <property type="match status" value="1"/>
</dbReference>
<organism evidence="9 10">
    <name type="scientific">Cnephaeus nilssonii</name>
    <name type="common">Northern bat</name>
    <name type="synonym">Eptesicus nilssonii</name>
    <dbReference type="NCBI Taxonomy" id="3371016"/>
    <lineage>
        <taxon>Eukaryota</taxon>
        <taxon>Metazoa</taxon>
        <taxon>Chordata</taxon>
        <taxon>Craniata</taxon>
        <taxon>Vertebrata</taxon>
        <taxon>Euteleostomi</taxon>
        <taxon>Mammalia</taxon>
        <taxon>Eutheria</taxon>
        <taxon>Laurasiatheria</taxon>
        <taxon>Chiroptera</taxon>
        <taxon>Yangochiroptera</taxon>
        <taxon>Vespertilionidae</taxon>
        <taxon>Cnephaeus</taxon>
    </lineage>
</organism>
<evidence type="ECO:0000256" key="4">
    <source>
        <dbReference type="ARBA" id="ARBA00022807"/>
    </source>
</evidence>
<accession>A0AA40LCW7</accession>
<feature type="region of interest" description="Disordered" evidence="7">
    <location>
        <begin position="57"/>
        <end position="76"/>
    </location>
</feature>
<dbReference type="InterPro" id="IPR022684">
    <property type="entry name" value="Calpain_cysteine_protease"/>
</dbReference>
<dbReference type="GO" id="GO:0004198">
    <property type="term" value="F:calcium-dependent cysteine-type endopeptidase activity"/>
    <property type="evidence" value="ECO:0007669"/>
    <property type="project" value="InterPro"/>
</dbReference>
<dbReference type="PANTHER" id="PTHR10183:SF374">
    <property type="entry name" value="CALPAIN-8"/>
    <property type="match status" value="1"/>
</dbReference>
<protein>
    <recommendedName>
        <fullName evidence="8">Calpain catalytic domain-containing protein</fullName>
    </recommendedName>
</protein>
<gene>
    <name evidence="9" type="ORF">QTO34_012487</name>
</gene>
<feature type="compositionally biased region" description="Polar residues" evidence="7">
    <location>
        <begin position="200"/>
        <end position="211"/>
    </location>
</feature>
<evidence type="ECO:0000256" key="1">
    <source>
        <dbReference type="ARBA" id="ARBA00007623"/>
    </source>
</evidence>
<evidence type="ECO:0000256" key="5">
    <source>
        <dbReference type="PIRSR" id="PIRSR622684-1"/>
    </source>
</evidence>
<dbReference type="PRINTS" id="PR00704">
    <property type="entry name" value="CALPAIN"/>
</dbReference>
<proteinExistence type="inferred from homology"/>
<evidence type="ECO:0000313" key="10">
    <source>
        <dbReference type="Proteomes" id="UP001177744"/>
    </source>
</evidence>
<dbReference type="PROSITE" id="PS50203">
    <property type="entry name" value="CALPAIN_CAT"/>
    <property type="match status" value="1"/>
</dbReference>
<reference evidence="9" key="1">
    <citation type="submission" date="2023-06" db="EMBL/GenBank/DDBJ databases">
        <title>Reference genome for the Northern bat (Eptesicus nilssonii), a most northern bat species.</title>
        <authorList>
            <person name="Laine V.N."/>
            <person name="Pulliainen A.T."/>
            <person name="Lilley T.M."/>
        </authorList>
    </citation>
    <scope>NUCLEOTIDE SEQUENCE</scope>
    <source>
        <strain evidence="9">BLF_Eptnil</strain>
        <tissue evidence="9">Kidney</tissue>
    </source>
</reference>
<feature type="region of interest" description="Disordered" evidence="7">
    <location>
        <begin position="187"/>
        <end position="220"/>
    </location>
</feature>
<dbReference type="SUPFAM" id="SSF54001">
    <property type="entry name" value="Cysteine proteinases"/>
    <property type="match status" value="1"/>
</dbReference>
<dbReference type="InterPro" id="IPR000169">
    <property type="entry name" value="Pept_cys_AS"/>
</dbReference>
<dbReference type="InterPro" id="IPR038765">
    <property type="entry name" value="Papain-like_cys_pep_sf"/>
</dbReference>
<evidence type="ECO:0000256" key="6">
    <source>
        <dbReference type="PROSITE-ProRule" id="PRU00239"/>
    </source>
</evidence>
<name>A0AA40LCW7_CNENI</name>
<keyword evidence="2" id="KW-0645">Protease</keyword>
<feature type="domain" description="Calpain catalytic" evidence="8">
    <location>
        <begin position="45"/>
        <end position="143"/>
    </location>
</feature>
<evidence type="ECO:0000256" key="2">
    <source>
        <dbReference type="ARBA" id="ARBA00022670"/>
    </source>
</evidence>
<feature type="active site" evidence="5">
    <location>
        <position position="105"/>
    </location>
</feature>
<dbReference type="PANTHER" id="PTHR10183">
    <property type="entry name" value="CALPAIN"/>
    <property type="match status" value="1"/>
</dbReference>
<keyword evidence="4" id="KW-0788">Thiol protease</keyword>
<dbReference type="InterPro" id="IPR001300">
    <property type="entry name" value="Peptidase_C2_calpain_cat"/>
</dbReference>
<dbReference type="GO" id="GO:0006508">
    <property type="term" value="P:proteolysis"/>
    <property type="evidence" value="ECO:0007669"/>
    <property type="project" value="UniProtKB-KW"/>
</dbReference>
<comment type="similarity">
    <text evidence="1">Belongs to the peptidase C2 family.</text>
</comment>
<dbReference type="Proteomes" id="UP001177744">
    <property type="component" value="Unassembled WGS sequence"/>
</dbReference>
<evidence type="ECO:0000256" key="3">
    <source>
        <dbReference type="ARBA" id="ARBA00022801"/>
    </source>
</evidence>
<dbReference type="SMART" id="SM00230">
    <property type="entry name" value="CysPc"/>
    <property type="match status" value="1"/>
</dbReference>
<keyword evidence="10" id="KW-1185">Reference proteome</keyword>
<dbReference type="GO" id="GO:0005737">
    <property type="term" value="C:cytoplasm"/>
    <property type="evidence" value="ECO:0007669"/>
    <property type="project" value="TreeGrafter"/>
</dbReference>
<dbReference type="AlphaFoldDB" id="A0AA40LCW7"/>
<evidence type="ECO:0000259" key="8">
    <source>
        <dbReference type="PROSITE" id="PS50203"/>
    </source>
</evidence>
<comment type="caution">
    <text evidence="9">The sequence shown here is derived from an EMBL/GenBank/DDBJ whole genome shotgun (WGS) entry which is preliminary data.</text>
</comment>
<dbReference type="EMBL" id="JAULJE010000024">
    <property type="protein sequence ID" value="KAK1328065.1"/>
    <property type="molecule type" value="Genomic_DNA"/>
</dbReference>
<dbReference type="PROSITE" id="PS00139">
    <property type="entry name" value="THIOL_PROTEASE_CYS"/>
    <property type="match status" value="1"/>
</dbReference>
<keyword evidence="3" id="KW-0378">Hydrolase</keyword>
<evidence type="ECO:0000256" key="7">
    <source>
        <dbReference type="SAM" id="MobiDB-lite"/>
    </source>
</evidence>
<comment type="caution">
    <text evidence="6">Lacks conserved residue(s) required for the propagation of feature annotation.</text>
</comment>
<evidence type="ECO:0000313" key="9">
    <source>
        <dbReference type="EMBL" id="KAK1328065.1"/>
    </source>
</evidence>
<sequence>MAAPAAPVSGQRAAAARLGSNQNAVKYLGQDFETLRRQCLDAGVLFKDPEFPACPSALGDKDLGPGSPQTQGVVWKRPPELCPSPQFISGGATRTDICQGDLGDCWLLAAIASLTLNEELLSRVVPRDQNFREGYAGIFRFQVLRGARRPSPLTGTLFCDPGASPAVFRQQVPRGCVPGKVLGWPRGTVAQHLPGPQPDRQASSVNLQTEPRPSIGLPLPAAAAPAAAPWGRSGLWTVRAFCPFQQAQRLLRGPRRRVHGGGV</sequence>